<proteinExistence type="predicted"/>
<feature type="domain" description="Ribbon-helix-helix" evidence="1">
    <location>
        <begin position="14"/>
        <end position="76"/>
    </location>
</feature>
<organism evidence="2 3">
    <name type="scientific">Azospirillum cavernae</name>
    <dbReference type="NCBI Taxonomy" id="2320860"/>
    <lineage>
        <taxon>Bacteria</taxon>
        <taxon>Pseudomonadati</taxon>
        <taxon>Pseudomonadota</taxon>
        <taxon>Alphaproteobacteria</taxon>
        <taxon>Rhodospirillales</taxon>
        <taxon>Azospirillaceae</taxon>
        <taxon>Azospirillum</taxon>
    </lineage>
</organism>
<accession>A0A418VXF5</accession>
<evidence type="ECO:0000259" key="1">
    <source>
        <dbReference type="Pfam" id="PF13467"/>
    </source>
</evidence>
<dbReference type="Pfam" id="PF13467">
    <property type="entry name" value="RHH_4"/>
    <property type="match status" value="1"/>
</dbReference>
<dbReference type="InterPro" id="IPR038268">
    <property type="entry name" value="RHH_sf"/>
</dbReference>
<dbReference type="Gene3D" id="1.10.3990.20">
    <property type="entry name" value="protein bp1543"/>
    <property type="match status" value="1"/>
</dbReference>
<name>A0A418VXF5_9PROT</name>
<dbReference type="EMBL" id="QYUL01000002">
    <property type="protein sequence ID" value="RJF81826.1"/>
    <property type="molecule type" value="Genomic_DNA"/>
</dbReference>
<comment type="caution">
    <text evidence="2">The sequence shown here is derived from an EMBL/GenBank/DDBJ whole genome shotgun (WGS) entry which is preliminary data.</text>
</comment>
<sequence>MAGTGGGKEGPILVCRNVKVSGRRTSLRMEPYIWDSLKEICERERLTLNEICTQIDGRRGEANLTASIRVFIVSYYRTAIGNRGFAEDGPSPILRRALDDAVPLED</sequence>
<keyword evidence="3" id="KW-1185">Reference proteome</keyword>
<gene>
    <name evidence="2" type="ORF">D3877_17120</name>
</gene>
<dbReference type="RefSeq" id="WP_119831913.1">
    <property type="nucleotide sequence ID" value="NZ_QYUL01000002.1"/>
</dbReference>
<reference evidence="2 3" key="1">
    <citation type="submission" date="2018-09" db="EMBL/GenBank/DDBJ databases">
        <authorList>
            <person name="Zhu H."/>
        </authorList>
    </citation>
    <scope>NUCLEOTIDE SEQUENCE [LARGE SCALE GENOMIC DNA]</scope>
    <source>
        <strain evidence="2 3">K2W22B-5</strain>
    </source>
</reference>
<evidence type="ECO:0000313" key="2">
    <source>
        <dbReference type="EMBL" id="RJF81826.1"/>
    </source>
</evidence>
<dbReference type="AlphaFoldDB" id="A0A418VXF5"/>
<protein>
    <recommendedName>
        <fullName evidence="1">Ribbon-helix-helix domain-containing protein</fullName>
    </recommendedName>
</protein>
<dbReference type="OrthoDB" id="8479603at2"/>
<evidence type="ECO:0000313" key="3">
    <source>
        <dbReference type="Proteomes" id="UP000283458"/>
    </source>
</evidence>
<dbReference type="Proteomes" id="UP000283458">
    <property type="component" value="Unassembled WGS sequence"/>
</dbReference>
<dbReference type="InterPro" id="IPR027373">
    <property type="entry name" value="RHH_dom"/>
</dbReference>